<gene>
    <name evidence="2" type="ORF">CDV36_012769</name>
</gene>
<evidence type="ECO:0000313" key="3">
    <source>
        <dbReference type="Proteomes" id="UP000277212"/>
    </source>
</evidence>
<feature type="compositionally biased region" description="Basic and acidic residues" evidence="1">
    <location>
        <begin position="44"/>
        <end position="77"/>
    </location>
</feature>
<protein>
    <submittedName>
        <fullName evidence="2">Uncharacterized protein</fullName>
    </submittedName>
</protein>
<dbReference type="Proteomes" id="UP000277212">
    <property type="component" value="Unassembled WGS sequence"/>
</dbReference>
<dbReference type="EMBL" id="NKUJ01000330">
    <property type="protein sequence ID" value="RMJ07631.1"/>
    <property type="molecule type" value="Genomic_DNA"/>
</dbReference>
<dbReference type="AlphaFoldDB" id="A0A3M2RQN0"/>
<evidence type="ECO:0000313" key="2">
    <source>
        <dbReference type="EMBL" id="RMJ07631.1"/>
    </source>
</evidence>
<proteinExistence type="predicted"/>
<dbReference type="OrthoDB" id="10403912at2759"/>
<comment type="caution">
    <text evidence="2">The sequence shown here is derived from an EMBL/GenBank/DDBJ whole genome shotgun (WGS) entry which is preliminary data.</text>
</comment>
<organism evidence="2 3">
    <name type="scientific">Fusarium kuroshium</name>
    <dbReference type="NCBI Taxonomy" id="2010991"/>
    <lineage>
        <taxon>Eukaryota</taxon>
        <taxon>Fungi</taxon>
        <taxon>Dikarya</taxon>
        <taxon>Ascomycota</taxon>
        <taxon>Pezizomycotina</taxon>
        <taxon>Sordariomycetes</taxon>
        <taxon>Hypocreomycetidae</taxon>
        <taxon>Hypocreales</taxon>
        <taxon>Nectriaceae</taxon>
        <taxon>Fusarium</taxon>
        <taxon>Fusarium solani species complex</taxon>
    </lineage>
</organism>
<evidence type="ECO:0000256" key="1">
    <source>
        <dbReference type="SAM" id="MobiDB-lite"/>
    </source>
</evidence>
<keyword evidence="3" id="KW-1185">Reference proteome</keyword>
<feature type="region of interest" description="Disordered" evidence="1">
    <location>
        <begin position="32"/>
        <end position="82"/>
    </location>
</feature>
<reference evidence="2 3" key="1">
    <citation type="submission" date="2017-06" db="EMBL/GenBank/DDBJ databases">
        <title>Comparative genomic analysis of Ambrosia Fusariam Clade fungi.</title>
        <authorList>
            <person name="Stajich J.E."/>
            <person name="Carrillo J."/>
            <person name="Kijimoto T."/>
            <person name="Eskalen A."/>
            <person name="O'Donnell K."/>
            <person name="Kasson M."/>
        </authorList>
    </citation>
    <scope>NUCLEOTIDE SEQUENCE [LARGE SCALE GENOMIC DNA]</scope>
    <source>
        <strain evidence="2">UCR3666</strain>
    </source>
</reference>
<accession>A0A3M2RQN0</accession>
<sequence>MTQLHDKEKAMLEVHGPLALVSNERIGSLVEERPSKLRHHRHRSDAGKLQHAEKETRLALDDFSARRGTEQDGDIVHRGLLPRDGQACPRAAAIDPDSSVSIHPSIHPFVDTPIPQSNPSASFSVETALVRLAAEDFQKVSSPVILTCDTQHSLS</sequence>
<name>A0A3M2RQN0_9HYPO</name>